<dbReference type="InterPro" id="IPR015590">
    <property type="entry name" value="Aldehyde_DH_dom"/>
</dbReference>
<evidence type="ECO:0000313" key="4">
    <source>
        <dbReference type="Proteomes" id="UP000187455"/>
    </source>
</evidence>
<name>A0A1R0GMP8_9FUNG</name>
<protein>
    <submittedName>
        <fullName evidence="3">Methylmalonate-semialdehyde dehydrogenase [acylating], mitochondrial</fullName>
    </submittedName>
</protein>
<dbReference type="GO" id="GO:0006210">
    <property type="term" value="P:thymine catabolic process"/>
    <property type="evidence" value="ECO:0007669"/>
    <property type="project" value="TreeGrafter"/>
</dbReference>
<dbReference type="Proteomes" id="UP000187455">
    <property type="component" value="Unassembled WGS sequence"/>
</dbReference>
<comment type="similarity">
    <text evidence="1">Belongs to the aldehyde dehydrogenase family.</text>
</comment>
<feature type="non-terminal residue" evidence="3">
    <location>
        <position position="1"/>
    </location>
</feature>
<dbReference type="SUPFAM" id="SSF53720">
    <property type="entry name" value="ALDH-like"/>
    <property type="match status" value="1"/>
</dbReference>
<evidence type="ECO:0000313" key="3">
    <source>
        <dbReference type="EMBL" id="OLY78174.1"/>
    </source>
</evidence>
<comment type="caution">
    <text evidence="3">The sequence shown here is derived from an EMBL/GenBank/DDBJ whole genome shotgun (WGS) entry which is preliminary data.</text>
</comment>
<dbReference type="GO" id="GO:0006574">
    <property type="term" value="P:L-valine catabolic process"/>
    <property type="evidence" value="ECO:0007669"/>
    <property type="project" value="TreeGrafter"/>
</dbReference>
<dbReference type="PANTHER" id="PTHR43866">
    <property type="entry name" value="MALONATE-SEMIALDEHYDE DEHYDROGENASE"/>
    <property type="match status" value="1"/>
</dbReference>
<dbReference type="InterPro" id="IPR010061">
    <property type="entry name" value="MeMal-semiAld_DH"/>
</dbReference>
<keyword evidence="4" id="KW-1185">Reference proteome</keyword>
<evidence type="ECO:0000256" key="1">
    <source>
        <dbReference type="ARBA" id="ARBA00009986"/>
    </source>
</evidence>
<dbReference type="InterPro" id="IPR016161">
    <property type="entry name" value="Ald_DH/histidinol_DH"/>
</dbReference>
<dbReference type="GO" id="GO:0004491">
    <property type="term" value="F:methylmalonate-semialdehyde dehydrogenase (acylating, NAD) activity"/>
    <property type="evidence" value="ECO:0007669"/>
    <property type="project" value="InterPro"/>
</dbReference>
<sequence length="155" mass="16934">TIILDGRNPTVEGYPNGNFLAPTIIDHVTPEMQCYKHEIFGPVLVILRAKTLEEAVEIVNSNQYGNGSSIFTQSGANARYFEQASETGQVGINVPIPIPLPMFSFTGNKASFFGDTNFYGRAGINFYTQIKSVTSSWKRTDSGSSSPSVNFPTLK</sequence>
<proteinExistence type="inferred from homology"/>
<evidence type="ECO:0000259" key="2">
    <source>
        <dbReference type="Pfam" id="PF00171"/>
    </source>
</evidence>
<gene>
    <name evidence="3" type="ORF">AYI68_g7782</name>
</gene>
<dbReference type="OrthoDB" id="310895at2759"/>
<feature type="domain" description="Aldehyde dehydrogenase" evidence="2">
    <location>
        <begin position="3"/>
        <end position="133"/>
    </location>
</feature>
<dbReference type="InterPro" id="IPR016163">
    <property type="entry name" value="Ald_DH_C"/>
</dbReference>
<dbReference type="EMBL" id="LSSL01007085">
    <property type="protein sequence ID" value="OLY78174.1"/>
    <property type="molecule type" value="Genomic_DNA"/>
</dbReference>
<dbReference type="Gene3D" id="3.40.309.10">
    <property type="entry name" value="Aldehyde Dehydrogenase, Chain A, domain 2"/>
    <property type="match status" value="1"/>
</dbReference>
<dbReference type="Pfam" id="PF00171">
    <property type="entry name" value="Aldedh"/>
    <property type="match status" value="1"/>
</dbReference>
<dbReference type="AlphaFoldDB" id="A0A1R0GMP8"/>
<reference evidence="3 4" key="1">
    <citation type="journal article" date="2016" name="Mol. Biol. Evol.">
        <title>Genome-Wide Survey of Gut Fungi (Harpellales) Reveals the First Horizontally Transferred Ubiquitin Gene from a Mosquito Host.</title>
        <authorList>
            <person name="Wang Y."/>
            <person name="White M.M."/>
            <person name="Kvist S."/>
            <person name="Moncalvo J.M."/>
        </authorList>
    </citation>
    <scope>NUCLEOTIDE SEQUENCE [LARGE SCALE GENOMIC DNA]</scope>
    <source>
        <strain evidence="3 4">ALG-7-W6</strain>
    </source>
</reference>
<dbReference type="STRING" id="133383.A0A1R0GMP8"/>
<organism evidence="3 4">
    <name type="scientific">Smittium mucronatum</name>
    <dbReference type="NCBI Taxonomy" id="133383"/>
    <lineage>
        <taxon>Eukaryota</taxon>
        <taxon>Fungi</taxon>
        <taxon>Fungi incertae sedis</taxon>
        <taxon>Zoopagomycota</taxon>
        <taxon>Kickxellomycotina</taxon>
        <taxon>Harpellomycetes</taxon>
        <taxon>Harpellales</taxon>
        <taxon>Legeriomycetaceae</taxon>
        <taxon>Smittium</taxon>
    </lineage>
</organism>
<dbReference type="GO" id="GO:0005739">
    <property type="term" value="C:mitochondrion"/>
    <property type="evidence" value="ECO:0007669"/>
    <property type="project" value="TreeGrafter"/>
</dbReference>
<accession>A0A1R0GMP8</accession>
<dbReference type="PANTHER" id="PTHR43866:SF3">
    <property type="entry name" value="METHYLMALONATE-SEMIALDEHYDE DEHYDROGENASE [ACYLATING], MITOCHONDRIAL"/>
    <property type="match status" value="1"/>
</dbReference>